<evidence type="ECO:0000313" key="2">
    <source>
        <dbReference type="EMBL" id="CZT23701.1"/>
    </source>
</evidence>
<name>A0A2D3VHJ7_9PEZI</name>
<evidence type="ECO:0000313" key="3">
    <source>
        <dbReference type="Proteomes" id="UP000225277"/>
    </source>
</evidence>
<protein>
    <submittedName>
        <fullName evidence="2">Uncharacterized protein</fullName>
    </submittedName>
</protein>
<evidence type="ECO:0000256" key="1">
    <source>
        <dbReference type="SAM" id="MobiDB-lite"/>
    </source>
</evidence>
<proteinExistence type="predicted"/>
<dbReference type="RefSeq" id="XP_023630425.1">
    <property type="nucleotide sequence ID" value="XM_023774657.1"/>
</dbReference>
<organism evidence="2 3">
    <name type="scientific">Ramularia collo-cygni</name>
    <dbReference type="NCBI Taxonomy" id="112498"/>
    <lineage>
        <taxon>Eukaryota</taxon>
        <taxon>Fungi</taxon>
        <taxon>Dikarya</taxon>
        <taxon>Ascomycota</taxon>
        <taxon>Pezizomycotina</taxon>
        <taxon>Dothideomycetes</taxon>
        <taxon>Dothideomycetidae</taxon>
        <taxon>Mycosphaerellales</taxon>
        <taxon>Mycosphaerellaceae</taxon>
        <taxon>Ramularia</taxon>
    </lineage>
</organism>
<feature type="compositionally biased region" description="Basic and acidic residues" evidence="1">
    <location>
        <begin position="15"/>
        <end position="32"/>
    </location>
</feature>
<feature type="compositionally biased region" description="Polar residues" evidence="1">
    <location>
        <begin position="41"/>
        <end position="54"/>
    </location>
</feature>
<accession>A0A2D3VHJ7</accession>
<dbReference type="AlphaFoldDB" id="A0A2D3VHJ7"/>
<gene>
    <name evidence="2" type="ORF">RCC_09414</name>
</gene>
<feature type="region of interest" description="Disordered" evidence="1">
    <location>
        <begin position="14"/>
        <end position="54"/>
    </location>
</feature>
<dbReference type="Proteomes" id="UP000225277">
    <property type="component" value="Unassembled WGS sequence"/>
</dbReference>
<keyword evidence="3" id="KW-1185">Reference proteome</keyword>
<sequence>MKVIDPIVAYLDPQHWGDNDRIRGHDVEESRSVGEQLPRTGRTSHGQGKQSTSSNVEILWNDTSEIYARAEAVLQRVQDQLRSQKTKTGKESGCS</sequence>
<reference evidence="2 3" key="1">
    <citation type="submission" date="2016-03" db="EMBL/GenBank/DDBJ databases">
        <authorList>
            <person name="Ploux O."/>
        </authorList>
    </citation>
    <scope>NUCLEOTIDE SEQUENCE [LARGE SCALE GENOMIC DNA]</scope>
    <source>
        <strain evidence="2 3">URUG2</strain>
    </source>
</reference>
<dbReference type="EMBL" id="FJUY01000017">
    <property type="protein sequence ID" value="CZT23701.1"/>
    <property type="molecule type" value="Genomic_DNA"/>
</dbReference>
<dbReference type="GeneID" id="35604485"/>